<organism evidence="4 5">
    <name type="scientific">Kistimonas scapharcae</name>
    <dbReference type="NCBI Taxonomy" id="1036133"/>
    <lineage>
        <taxon>Bacteria</taxon>
        <taxon>Pseudomonadati</taxon>
        <taxon>Pseudomonadota</taxon>
        <taxon>Gammaproteobacteria</taxon>
        <taxon>Oceanospirillales</taxon>
        <taxon>Endozoicomonadaceae</taxon>
        <taxon>Kistimonas</taxon>
    </lineage>
</organism>
<dbReference type="PROSITE" id="PS00028">
    <property type="entry name" value="ZINC_FINGER_C2H2_1"/>
    <property type="match status" value="1"/>
</dbReference>
<gene>
    <name evidence="4" type="ORF">GCM10023116_04920</name>
</gene>
<comment type="caution">
    <text evidence="4">The sequence shown here is derived from an EMBL/GenBank/DDBJ whole genome shotgun (WGS) entry which is preliminary data.</text>
</comment>
<keyword evidence="1" id="KW-0863">Zinc-finger</keyword>
<keyword evidence="1" id="KW-0862">Zinc</keyword>
<name>A0ABP8UWL1_9GAMM</name>
<feature type="compositionally biased region" description="Polar residues" evidence="2">
    <location>
        <begin position="134"/>
        <end position="150"/>
    </location>
</feature>
<dbReference type="Gene3D" id="3.30.160.60">
    <property type="entry name" value="Classic Zinc Finger"/>
    <property type="match status" value="1"/>
</dbReference>
<feature type="region of interest" description="Disordered" evidence="2">
    <location>
        <begin position="128"/>
        <end position="159"/>
    </location>
</feature>
<dbReference type="Proteomes" id="UP001500604">
    <property type="component" value="Unassembled WGS sequence"/>
</dbReference>
<dbReference type="EMBL" id="BAABFL010000048">
    <property type="protein sequence ID" value="GAA4648225.1"/>
    <property type="molecule type" value="Genomic_DNA"/>
</dbReference>
<accession>A0ABP8UWL1</accession>
<evidence type="ECO:0000259" key="3">
    <source>
        <dbReference type="PROSITE" id="PS50157"/>
    </source>
</evidence>
<evidence type="ECO:0000313" key="5">
    <source>
        <dbReference type="Proteomes" id="UP001500604"/>
    </source>
</evidence>
<evidence type="ECO:0000256" key="2">
    <source>
        <dbReference type="SAM" id="MobiDB-lite"/>
    </source>
</evidence>
<dbReference type="PROSITE" id="PS50157">
    <property type="entry name" value="ZINC_FINGER_C2H2_2"/>
    <property type="match status" value="1"/>
</dbReference>
<keyword evidence="1" id="KW-0479">Metal-binding</keyword>
<evidence type="ECO:0000256" key="1">
    <source>
        <dbReference type="PROSITE-ProRule" id="PRU00042"/>
    </source>
</evidence>
<dbReference type="InterPro" id="IPR013087">
    <property type="entry name" value="Znf_C2H2_type"/>
</dbReference>
<dbReference type="InterPro" id="IPR036236">
    <property type="entry name" value="Znf_C2H2_sf"/>
</dbReference>
<keyword evidence="5" id="KW-1185">Reference proteome</keyword>
<sequence>MQTSTQPTGFYITLPPPRGVKFKSKAIDFSDYYQKEQIGPQSYQYKCDLCRKIETNSYHIKHHIKDHIYGENKYRCTICNDAFFYPSELVNHLTRNHIDTHPIEKIQIEEQESIVNTSDQTTAIETPTTVVTASHTQTSASEPQPSTSYASPPKRQRKS</sequence>
<protein>
    <recommendedName>
        <fullName evidence="3">C2H2-type domain-containing protein</fullName>
    </recommendedName>
</protein>
<dbReference type="SUPFAM" id="SSF57667">
    <property type="entry name" value="beta-beta-alpha zinc fingers"/>
    <property type="match status" value="1"/>
</dbReference>
<dbReference type="SMART" id="SM00355">
    <property type="entry name" value="ZnF_C2H2"/>
    <property type="match status" value="2"/>
</dbReference>
<evidence type="ECO:0000313" key="4">
    <source>
        <dbReference type="EMBL" id="GAA4648225.1"/>
    </source>
</evidence>
<proteinExistence type="predicted"/>
<reference evidence="5" key="1">
    <citation type="journal article" date="2019" name="Int. J. Syst. Evol. Microbiol.">
        <title>The Global Catalogue of Microorganisms (GCM) 10K type strain sequencing project: providing services to taxonomists for standard genome sequencing and annotation.</title>
        <authorList>
            <consortium name="The Broad Institute Genomics Platform"/>
            <consortium name="The Broad Institute Genome Sequencing Center for Infectious Disease"/>
            <person name="Wu L."/>
            <person name="Ma J."/>
        </authorList>
    </citation>
    <scope>NUCLEOTIDE SEQUENCE [LARGE SCALE GENOMIC DNA]</scope>
    <source>
        <strain evidence="5">JCM 17805</strain>
    </source>
</reference>
<feature type="domain" description="C2H2-type" evidence="3">
    <location>
        <begin position="74"/>
        <end position="102"/>
    </location>
</feature>